<dbReference type="Ensembl" id="ENSPKIT00000020666.1">
    <property type="protein sequence ID" value="ENSPKIP00000039655.1"/>
    <property type="gene ID" value="ENSPKIG00000016932.1"/>
</dbReference>
<dbReference type="Gene3D" id="1.20.120.1920">
    <property type="entry name" value="UBAP1 SOUBA domain"/>
    <property type="match status" value="1"/>
</dbReference>
<feature type="domain" description="Ubiquitin-associated protein 1-like UBA2" evidence="2">
    <location>
        <begin position="353"/>
        <end position="389"/>
    </location>
</feature>
<dbReference type="Proteomes" id="UP000261540">
    <property type="component" value="Unplaced"/>
</dbReference>
<dbReference type="GeneTree" id="ENSGT00390000008092"/>
<dbReference type="GO" id="GO:0000813">
    <property type="term" value="C:ESCRT I complex"/>
    <property type="evidence" value="ECO:0007669"/>
    <property type="project" value="InterPro"/>
</dbReference>
<evidence type="ECO:0000313" key="4">
    <source>
        <dbReference type="Proteomes" id="UP000261540"/>
    </source>
</evidence>
<dbReference type="OrthoDB" id="2018023at2759"/>
<feature type="region of interest" description="Disordered" evidence="1">
    <location>
        <begin position="215"/>
        <end position="267"/>
    </location>
</feature>
<evidence type="ECO:0000256" key="1">
    <source>
        <dbReference type="SAM" id="MobiDB-lite"/>
    </source>
</evidence>
<feature type="region of interest" description="Disordered" evidence="1">
    <location>
        <begin position="134"/>
        <end position="172"/>
    </location>
</feature>
<feature type="compositionally biased region" description="Polar residues" evidence="1">
    <location>
        <begin position="217"/>
        <end position="244"/>
    </location>
</feature>
<reference evidence="3" key="1">
    <citation type="submission" date="2025-08" db="UniProtKB">
        <authorList>
            <consortium name="Ensembl"/>
        </authorList>
    </citation>
    <scope>IDENTIFICATION</scope>
</reference>
<dbReference type="CDD" id="cd14316">
    <property type="entry name" value="UBA2_UBAP1_like"/>
    <property type="match status" value="1"/>
</dbReference>
<dbReference type="InterPro" id="IPR042575">
    <property type="entry name" value="UBAP1_C"/>
</dbReference>
<dbReference type="PANTHER" id="PTHR15960:SF3">
    <property type="entry name" value="UBIQUITIN-ASSOCIATED PROTEIN 1-LIKE"/>
    <property type="match status" value="1"/>
</dbReference>
<dbReference type="GO" id="GO:0043130">
    <property type="term" value="F:ubiquitin binding"/>
    <property type="evidence" value="ECO:0007669"/>
    <property type="project" value="InterPro"/>
</dbReference>
<organism evidence="3 4">
    <name type="scientific">Paramormyrops kingsleyae</name>
    <dbReference type="NCBI Taxonomy" id="1676925"/>
    <lineage>
        <taxon>Eukaryota</taxon>
        <taxon>Metazoa</taxon>
        <taxon>Chordata</taxon>
        <taxon>Craniata</taxon>
        <taxon>Vertebrata</taxon>
        <taxon>Euteleostomi</taxon>
        <taxon>Actinopterygii</taxon>
        <taxon>Neopterygii</taxon>
        <taxon>Teleostei</taxon>
        <taxon>Osteoglossocephala</taxon>
        <taxon>Osteoglossomorpha</taxon>
        <taxon>Osteoglossiformes</taxon>
        <taxon>Mormyridae</taxon>
        <taxon>Paramormyrops</taxon>
    </lineage>
</organism>
<dbReference type="STRING" id="1676925.ENSPKIP00000039655"/>
<feature type="compositionally biased region" description="Acidic residues" evidence="1">
    <location>
        <begin position="134"/>
        <end position="146"/>
    </location>
</feature>
<protein>
    <submittedName>
        <fullName evidence="3">Ubiquitin associated protein 1 like</fullName>
    </submittedName>
</protein>
<dbReference type="PANTHER" id="PTHR15960">
    <property type="entry name" value="LD44032P"/>
    <property type="match status" value="1"/>
</dbReference>
<dbReference type="AlphaFoldDB" id="A0A3B3TAH4"/>
<proteinExistence type="predicted"/>
<evidence type="ECO:0000259" key="2">
    <source>
        <dbReference type="Pfam" id="PF21267"/>
    </source>
</evidence>
<sequence length="393" mass="43026">MSSLADIPFKIPSVSMEMPQPVMAPELPIPDVLQLMWETEYDFHLENWVLAGLVGGYPRCPEVQQPDAPLEITSSCPLHWLMFGSAEVCRLASPRGAELWGPSPRLGSLSLNPKVTIGPLPPRVKFAISVSEDNMDSCSEDDEGSSSEDPAMTLPTSGPVPVPSLSEGGGPLDFRSPQLSSCSLACYGQSSLHRGVALHCATHWQLSRPRCLGSSGLCASSTSRDPAPSSTVQTSRVEQHQTAMQSQSPYSSQPRPPPAGRPLDSHTSIADSSAELLSALSQEERDLLETITEQGYPLRTAIIALQKTGWQSPDQMLRYLLSCDRLCELGFDVTEVQEALEMFQNCETKAAEFLHLLAQFDEMGFQQNTIKEVLLVHENHRERALEELMMHAA</sequence>
<dbReference type="InterPro" id="IPR049467">
    <property type="entry name" value="UBAP-1-like_UBA2"/>
</dbReference>
<dbReference type="GO" id="GO:0043162">
    <property type="term" value="P:ubiquitin-dependent protein catabolic process via the multivesicular body sorting pathway"/>
    <property type="evidence" value="ECO:0007669"/>
    <property type="project" value="InterPro"/>
</dbReference>
<dbReference type="Pfam" id="PF21267">
    <property type="entry name" value="UBAP-1_UBA2"/>
    <property type="match status" value="1"/>
</dbReference>
<dbReference type="InterPro" id="IPR038870">
    <property type="entry name" value="UBAP1"/>
</dbReference>
<keyword evidence="4" id="KW-1185">Reference proteome</keyword>
<accession>A0A3B3TAH4</accession>
<reference evidence="3" key="2">
    <citation type="submission" date="2025-09" db="UniProtKB">
        <authorList>
            <consortium name="Ensembl"/>
        </authorList>
    </citation>
    <scope>IDENTIFICATION</scope>
</reference>
<name>A0A3B3TAH4_9TELE</name>
<evidence type="ECO:0000313" key="3">
    <source>
        <dbReference type="Ensembl" id="ENSPKIP00000039655.1"/>
    </source>
</evidence>